<dbReference type="GO" id="GO:0005794">
    <property type="term" value="C:Golgi apparatus"/>
    <property type="evidence" value="ECO:0007669"/>
    <property type="project" value="UniProtKB-SubCell"/>
</dbReference>
<dbReference type="InterPro" id="IPR011417">
    <property type="entry name" value="ANTH_dom"/>
</dbReference>
<dbReference type="GO" id="GO:0005545">
    <property type="term" value="F:1-phosphatidylinositol binding"/>
    <property type="evidence" value="ECO:0007669"/>
    <property type="project" value="InterPro"/>
</dbReference>
<evidence type="ECO:0000256" key="1">
    <source>
        <dbReference type="ARBA" id="ARBA00004132"/>
    </source>
</evidence>
<feature type="compositionally biased region" description="Low complexity" evidence="5">
    <location>
        <begin position="315"/>
        <end position="332"/>
    </location>
</feature>
<dbReference type="GO" id="GO:0000149">
    <property type="term" value="F:SNARE binding"/>
    <property type="evidence" value="ECO:0007669"/>
    <property type="project" value="TreeGrafter"/>
</dbReference>
<dbReference type="InterPro" id="IPR014712">
    <property type="entry name" value="ANTH_dom_sf"/>
</dbReference>
<comment type="subcellular location">
    <subcellularLocation>
        <location evidence="1">Cytoplasmic vesicle</location>
        <location evidence="1">Clathrin-coated vesicle</location>
    </subcellularLocation>
    <subcellularLocation>
        <location evidence="2">Golgi apparatus</location>
    </subcellularLocation>
</comment>
<dbReference type="GO" id="GO:0048268">
    <property type="term" value="P:clathrin coat assembly"/>
    <property type="evidence" value="ECO:0007669"/>
    <property type="project" value="InterPro"/>
</dbReference>
<feature type="region of interest" description="Disordered" evidence="5">
    <location>
        <begin position="315"/>
        <end position="340"/>
    </location>
</feature>
<gene>
    <name evidence="7" type="ORF">CDL15_Pgr010722</name>
</gene>
<keyword evidence="4" id="KW-0968">Cytoplasmic vesicle</keyword>
<evidence type="ECO:0000256" key="3">
    <source>
        <dbReference type="ARBA" id="ARBA00023034"/>
    </source>
</evidence>
<dbReference type="EMBL" id="MTKT01005370">
    <property type="protein sequence ID" value="OWM67785.1"/>
    <property type="molecule type" value="Genomic_DNA"/>
</dbReference>
<evidence type="ECO:0000259" key="6">
    <source>
        <dbReference type="PROSITE" id="PS50942"/>
    </source>
</evidence>
<evidence type="ECO:0000313" key="7">
    <source>
        <dbReference type="EMBL" id="OWM67785.1"/>
    </source>
</evidence>
<dbReference type="Proteomes" id="UP000197138">
    <property type="component" value="Unassembled WGS sequence"/>
</dbReference>
<evidence type="ECO:0000256" key="4">
    <source>
        <dbReference type="ARBA" id="ARBA00023329"/>
    </source>
</evidence>
<dbReference type="PROSITE" id="PS50942">
    <property type="entry name" value="ENTH"/>
    <property type="match status" value="1"/>
</dbReference>
<dbReference type="SUPFAM" id="SSF89009">
    <property type="entry name" value="GAT-like domain"/>
    <property type="match status" value="1"/>
</dbReference>
<dbReference type="InterPro" id="IPR045192">
    <property type="entry name" value="AP180-like"/>
</dbReference>
<dbReference type="GO" id="GO:0072583">
    <property type="term" value="P:clathrin-dependent endocytosis"/>
    <property type="evidence" value="ECO:0007669"/>
    <property type="project" value="InterPro"/>
</dbReference>
<dbReference type="GO" id="GO:0032050">
    <property type="term" value="F:clathrin heavy chain binding"/>
    <property type="evidence" value="ECO:0007669"/>
    <property type="project" value="TreeGrafter"/>
</dbReference>
<dbReference type="GO" id="GO:0030136">
    <property type="term" value="C:clathrin-coated vesicle"/>
    <property type="evidence" value="ECO:0007669"/>
    <property type="project" value="UniProtKB-SubCell"/>
</dbReference>
<organism evidence="7 8">
    <name type="scientific">Punica granatum</name>
    <name type="common">Pomegranate</name>
    <dbReference type="NCBI Taxonomy" id="22663"/>
    <lineage>
        <taxon>Eukaryota</taxon>
        <taxon>Viridiplantae</taxon>
        <taxon>Streptophyta</taxon>
        <taxon>Embryophyta</taxon>
        <taxon>Tracheophyta</taxon>
        <taxon>Spermatophyta</taxon>
        <taxon>Magnoliopsida</taxon>
        <taxon>eudicotyledons</taxon>
        <taxon>Gunneridae</taxon>
        <taxon>Pentapetalae</taxon>
        <taxon>rosids</taxon>
        <taxon>malvids</taxon>
        <taxon>Myrtales</taxon>
        <taxon>Lythraceae</taxon>
        <taxon>Punica</taxon>
    </lineage>
</organism>
<dbReference type="SMART" id="SM00273">
    <property type="entry name" value="ENTH"/>
    <property type="match status" value="1"/>
</dbReference>
<keyword evidence="3" id="KW-0333">Golgi apparatus</keyword>
<dbReference type="PANTHER" id="PTHR22951:SF22">
    <property type="entry name" value="ENTH DOMAIN-CONTAINING PROTEIN"/>
    <property type="match status" value="1"/>
</dbReference>
<dbReference type="Gene3D" id="1.20.58.150">
    <property type="entry name" value="ANTH domain"/>
    <property type="match status" value="1"/>
</dbReference>
<sequence length="463" mass="53190">MPRRLQRFFTTLREQGRVSYAKIATAGGFCSIDLILVKATAPDDFLLPERYVNELLTIFSISSSSFRAFSLSFIRRFHETRCWRVALKCLLLVHTLLRSLPDDSPFRTELLWARDHGLLLLYPCHFRDSSSSYSDDYTLFIRSYARLIDEALNIFSIGSTINECQEEDEEEKELPENLPEKMREIGRMLEVLPQLQSFIDQVMACRPTGPVASSLIVQSTMIHILHDSFICYTTVWTEINGVLGNLFQMPYWSCISAFGIYKKVALQANQLNQFYEWCKSRGLCVPYEYPFIDQIPQTQIRALEMSLNGMWQLTESSSSATSPSSVTPSRSSSTEDDSERAALGREIVVSKLQEEFEEKPLVIRYNEEEEEPLIRLEEDTTGNDNWETLLDMSVNLSPAYRTYRSNIFQPSPMHGYRHSSGSGYSIDKNEWKLQKYDLAAIQSNPFHYQCGTPFVHGGSLIMM</sequence>
<proteinExistence type="predicted"/>
<dbReference type="SUPFAM" id="SSF48464">
    <property type="entry name" value="ENTH/VHS domain"/>
    <property type="match status" value="1"/>
</dbReference>
<dbReference type="InterPro" id="IPR008942">
    <property type="entry name" value="ENTH_VHS"/>
</dbReference>
<comment type="caution">
    <text evidence="7">The sequence shown here is derived from an EMBL/GenBank/DDBJ whole genome shotgun (WGS) entry which is preliminary data.</text>
</comment>
<dbReference type="InterPro" id="IPR013809">
    <property type="entry name" value="ENTH"/>
</dbReference>
<name>A0A218W4T8_PUNGR</name>
<evidence type="ECO:0000256" key="5">
    <source>
        <dbReference type="SAM" id="MobiDB-lite"/>
    </source>
</evidence>
<evidence type="ECO:0000256" key="2">
    <source>
        <dbReference type="ARBA" id="ARBA00004555"/>
    </source>
</evidence>
<accession>A0A218W4T8</accession>
<dbReference type="PANTHER" id="PTHR22951">
    <property type="entry name" value="CLATHRIN ASSEMBLY PROTEIN"/>
    <property type="match status" value="1"/>
</dbReference>
<evidence type="ECO:0000313" key="8">
    <source>
        <dbReference type="Proteomes" id="UP000197138"/>
    </source>
</evidence>
<dbReference type="AlphaFoldDB" id="A0A218W4T8"/>
<dbReference type="GO" id="GO:0005546">
    <property type="term" value="F:phosphatidylinositol-4,5-bisphosphate binding"/>
    <property type="evidence" value="ECO:0007669"/>
    <property type="project" value="TreeGrafter"/>
</dbReference>
<dbReference type="Pfam" id="PF07651">
    <property type="entry name" value="ANTH"/>
    <property type="match status" value="1"/>
</dbReference>
<dbReference type="Gene3D" id="1.25.40.90">
    <property type="match status" value="1"/>
</dbReference>
<protein>
    <recommendedName>
        <fullName evidence="6">ENTH domain-containing protein</fullName>
    </recommendedName>
</protein>
<dbReference type="GO" id="GO:0005905">
    <property type="term" value="C:clathrin-coated pit"/>
    <property type="evidence" value="ECO:0007669"/>
    <property type="project" value="TreeGrafter"/>
</dbReference>
<reference evidence="8" key="1">
    <citation type="journal article" date="2017" name="Plant J.">
        <title>The pomegranate (Punica granatum L.) genome and the genomics of punicalagin biosynthesis.</title>
        <authorList>
            <person name="Qin G."/>
            <person name="Xu C."/>
            <person name="Ming R."/>
            <person name="Tang H."/>
            <person name="Guyot R."/>
            <person name="Kramer E.M."/>
            <person name="Hu Y."/>
            <person name="Yi X."/>
            <person name="Qi Y."/>
            <person name="Xu X."/>
            <person name="Gao Z."/>
            <person name="Pan H."/>
            <person name="Jian J."/>
            <person name="Tian Y."/>
            <person name="Yue Z."/>
            <person name="Xu Y."/>
        </authorList>
    </citation>
    <scope>NUCLEOTIDE SEQUENCE [LARGE SCALE GENOMIC DNA]</scope>
    <source>
        <strain evidence="8">cv. Dabenzi</strain>
    </source>
</reference>
<feature type="domain" description="ENTH" evidence="6">
    <location>
        <begin position="24"/>
        <end position="162"/>
    </location>
</feature>
<dbReference type="GO" id="GO:0006900">
    <property type="term" value="P:vesicle budding from membrane"/>
    <property type="evidence" value="ECO:0007669"/>
    <property type="project" value="TreeGrafter"/>
</dbReference>